<organism evidence="2 3">
    <name type="scientific">Portunus trituberculatus</name>
    <name type="common">Swimming crab</name>
    <name type="synonym">Neptunus trituberculatus</name>
    <dbReference type="NCBI Taxonomy" id="210409"/>
    <lineage>
        <taxon>Eukaryota</taxon>
        <taxon>Metazoa</taxon>
        <taxon>Ecdysozoa</taxon>
        <taxon>Arthropoda</taxon>
        <taxon>Crustacea</taxon>
        <taxon>Multicrustacea</taxon>
        <taxon>Malacostraca</taxon>
        <taxon>Eumalacostraca</taxon>
        <taxon>Eucarida</taxon>
        <taxon>Decapoda</taxon>
        <taxon>Pleocyemata</taxon>
        <taxon>Brachyura</taxon>
        <taxon>Eubrachyura</taxon>
        <taxon>Portunoidea</taxon>
        <taxon>Portunidae</taxon>
        <taxon>Portuninae</taxon>
        <taxon>Portunus</taxon>
    </lineage>
</organism>
<dbReference type="Proteomes" id="UP000324222">
    <property type="component" value="Unassembled WGS sequence"/>
</dbReference>
<dbReference type="OrthoDB" id="3176171at2759"/>
<protein>
    <submittedName>
        <fullName evidence="2">Kinesin-like protein KIF13A</fullName>
    </submittedName>
</protein>
<evidence type="ECO:0000313" key="2">
    <source>
        <dbReference type="EMBL" id="MPD06635.1"/>
    </source>
</evidence>
<dbReference type="Pfam" id="PF12423">
    <property type="entry name" value="KIF1B"/>
    <property type="match status" value="1"/>
</dbReference>
<accession>A0A5B7KP88</accession>
<evidence type="ECO:0000259" key="1">
    <source>
        <dbReference type="Pfam" id="PF12423"/>
    </source>
</evidence>
<keyword evidence="3" id="KW-1185">Reference proteome</keyword>
<proteinExistence type="predicted"/>
<evidence type="ECO:0000313" key="3">
    <source>
        <dbReference type="Proteomes" id="UP000324222"/>
    </source>
</evidence>
<gene>
    <name evidence="2" type="primary">Kif13a</name>
    <name evidence="2" type="ORF">E2C01_102459</name>
</gene>
<sequence>MCCVLYQVWSMEKLEHKLIVMREMYDEQHNNPLAECSAADPFYESQENHNLIGVANIFLDCLFHDVRLNYHVPIISQQGEVAGRLQVRQMNILYCMKLNK</sequence>
<feature type="domain" description="Kinesin-like KIF1-type" evidence="1">
    <location>
        <begin position="14"/>
        <end position="54"/>
    </location>
</feature>
<name>A0A5B7KP88_PORTR</name>
<comment type="caution">
    <text evidence="2">The sequence shown here is derived from an EMBL/GenBank/DDBJ whole genome shotgun (WGS) entry which is preliminary data.</text>
</comment>
<dbReference type="AlphaFoldDB" id="A0A5B7KP88"/>
<dbReference type="InterPro" id="IPR022140">
    <property type="entry name" value="Kinesin-like_KIF1-typ"/>
</dbReference>
<reference evidence="2 3" key="1">
    <citation type="submission" date="2019-05" db="EMBL/GenBank/DDBJ databases">
        <title>Another draft genome of Portunus trituberculatus and its Hox gene families provides insights of decapod evolution.</title>
        <authorList>
            <person name="Jeong J.-H."/>
            <person name="Song I."/>
            <person name="Kim S."/>
            <person name="Choi T."/>
            <person name="Kim D."/>
            <person name="Ryu S."/>
            <person name="Kim W."/>
        </authorList>
    </citation>
    <scope>NUCLEOTIDE SEQUENCE [LARGE SCALE GENOMIC DNA]</scope>
    <source>
        <tissue evidence="2">Muscle</tissue>
    </source>
</reference>
<dbReference type="EMBL" id="VSRR010152253">
    <property type="protein sequence ID" value="MPD06635.1"/>
    <property type="molecule type" value="Genomic_DNA"/>
</dbReference>